<dbReference type="SMART" id="SM00363">
    <property type="entry name" value="S4"/>
    <property type="match status" value="1"/>
</dbReference>
<dbReference type="Gene3D" id="3.30.2350.10">
    <property type="entry name" value="Pseudouridine synthase"/>
    <property type="match status" value="1"/>
</dbReference>
<dbReference type="InterPro" id="IPR002942">
    <property type="entry name" value="S4_RNA-bd"/>
</dbReference>
<dbReference type="EC" id="5.4.99.-" evidence="7"/>
<comment type="function">
    <text evidence="7">Responsible for synthesis of pseudouridine from uracil.</text>
</comment>
<dbReference type="PANTHER" id="PTHR21600">
    <property type="entry name" value="MITOCHONDRIAL RNA PSEUDOURIDINE SYNTHASE"/>
    <property type="match status" value="1"/>
</dbReference>
<accession>A0A511W189</accession>
<comment type="similarity">
    <text evidence="2 7">Belongs to the pseudouridine synthase RluA family.</text>
</comment>
<evidence type="ECO:0000256" key="2">
    <source>
        <dbReference type="ARBA" id="ARBA00010876"/>
    </source>
</evidence>
<dbReference type="SUPFAM" id="SSF55174">
    <property type="entry name" value="Alpha-L RNA-binding motif"/>
    <property type="match status" value="1"/>
</dbReference>
<keyword evidence="4 7" id="KW-0413">Isomerase</keyword>
<sequence length="304" mass="34784">MTNKQQMSIDETYQNKRIDQVLSQLNEEASRSQVQTWIQNGYVTVNDQHVKNNYKCQLGDELTWEIPQPKEMTIEPENIPLDIRFEDEHILVVNKEKGMVVHPGHGHESGTLVHALLHHCDDLSGINGVYRPGIVHRIDKDTSGLLVVAKHDQAHEKLSEQLQNKEIKRQYEALVHGVISHELGTIDAPIGRDPNDRQKMAIVDEGKQAVTHFSVVDKYERFTRVVCELETGRTHQIRVHFKYIEHPLVGDPKYGQRKTLDVQGQALHAKKLEFTHPITGETVTVTSEPPQIFLDTIEKIKMMP</sequence>
<dbReference type="InterPro" id="IPR036986">
    <property type="entry name" value="S4_RNA-bd_sf"/>
</dbReference>
<dbReference type="Proteomes" id="UP000321440">
    <property type="component" value="Unassembled WGS sequence"/>
</dbReference>
<dbReference type="GO" id="GO:0003723">
    <property type="term" value="F:RNA binding"/>
    <property type="evidence" value="ECO:0007669"/>
    <property type="project" value="UniProtKB-KW"/>
</dbReference>
<reference evidence="9 10" key="1">
    <citation type="submission" date="2019-07" db="EMBL/GenBank/DDBJ databases">
        <title>Whole genome shotgun sequence of Alkalibacillus haloalkaliphilus NBRC 103110.</title>
        <authorList>
            <person name="Hosoyama A."/>
            <person name="Uohara A."/>
            <person name="Ohji S."/>
            <person name="Ichikawa N."/>
        </authorList>
    </citation>
    <scope>NUCLEOTIDE SEQUENCE [LARGE SCALE GENOMIC DNA]</scope>
    <source>
        <strain evidence="9 10">NBRC 103110</strain>
    </source>
</reference>
<dbReference type="CDD" id="cd02869">
    <property type="entry name" value="PseudoU_synth_RluA_like"/>
    <property type="match status" value="1"/>
</dbReference>
<keyword evidence="3 6" id="KW-0694">RNA-binding</keyword>
<evidence type="ECO:0000313" key="10">
    <source>
        <dbReference type="Proteomes" id="UP000321440"/>
    </source>
</evidence>
<dbReference type="PANTHER" id="PTHR21600:SF44">
    <property type="entry name" value="RIBOSOMAL LARGE SUBUNIT PSEUDOURIDINE SYNTHASE D"/>
    <property type="match status" value="1"/>
</dbReference>
<dbReference type="GO" id="GO:0120159">
    <property type="term" value="F:rRNA pseudouridine synthase activity"/>
    <property type="evidence" value="ECO:0007669"/>
    <property type="project" value="UniProtKB-ARBA"/>
</dbReference>
<proteinExistence type="inferred from homology"/>
<dbReference type="InterPro" id="IPR006145">
    <property type="entry name" value="PsdUridine_synth_RsuA/RluA"/>
</dbReference>
<name>A0A511W189_9BACI</name>
<gene>
    <name evidence="9" type="primary">rluD_1</name>
    <name evidence="9" type="ORF">AHA02nite_06150</name>
</gene>
<dbReference type="CDD" id="cd00165">
    <property type="entry name" value="S4"/>
    <property type="match status" value="1"/>
</dbReference>
<comment type="catalytic activity">
    <reaction evidence="1 7">
        <text>a uridine in RNA = a pseudouridine in RNA</text>
        <dbReference type="Rhea" id="RHEA:48348"/>
        <dbReference type="Rhea" id="RHEA-COMP:12068"/>
        <dbReference type="Rhea" id="RHEA-COMP:12069"/>
        <dbReference type="ChEBI" id="CHEBI:65314"/>
        <dbReference type="ChEBI" id="CHEBI:65315"/>
    </reaction>
</comment>
<dbReference type="Pfam" id="PF00849">
    <property type="entry name" value="PseudoU_synth_2"/>
    <property type="match status" value="1"/>
</dbReference>
<dbReference type="RefSeq" id="WP_146814276.1">
    <property type="nucleotide sequence ID" value="NZ_BJYA01000002.1"/>
</dbReference>
<evidence type="ECO:0000313" key="9">
    <source>
        <dbReference type="EMBL" id="GEN44839.1"/>
    </source>
</evidence>
<dbReference type="SUPFAM" id="SSF55120">
    <property type="entry name" value="Pseudouridine synthase"/>
    <property type="match status" value="1"/>
</dbReference>
<feature type="active site" evidence="5">
    <location>
        <position position="139"/>
    </location>
</feature>
<evidence type="ECO:0000256" key="1">
    <source>
        <dbReference type="ARBA" id="ARBA00000073"/>
    </source>
</evidence>
<comment type="caution">
    <text evidence="9">The sequence shown here is derived from an EMBL/GenBank/DDBJ whole genome shotgun (WGS) entry which is preliminary data.</text>
</comment>
<dbReference type="AlphaFoldDB" id="A0A511W189"/>
<protein>
    <recommendedName>
        <fullName evidence="7">Pseudouridine synthase</fullName>
        <ecNumber evidence="7">5.4.99.-</ecNumber>
    </recommendedName>
</protein>
<dbReference type="Pfam" id="PF01479">
    <property type="entry name" value="S4"/>
    <property type="match status" value="1"/>
</dbReference>
<dbReference type="NCBIfam" id="TIGR00005">
    <property type="entry name" value="rluA_subfam"/>
    <property type="match status" value="1"/>
</dbReference>
<dbReference type="FunFam" id="3.30.2350.10:FF:000006">
    <property type="entry name" value="Pseudouridine synthase"/>
    <property type="match status" value="1"/>
</dbReference>
<evidence type="ECO:0000256" key="3">
    <source>
        <dbReference type="ARBA" id="ARBA00022884"/>
    </source>
</evidence>
<dbReference type="InterPro" id="IPR050188">
    <property type="entry name" value="RluA_PseudoU_synthase"/>
</dbReference>
<dbReference type="EMBL" id="BJYA01000002">
    <property type="protein sequence ID" value="GEN44839.1"/>
    <property type="molecule type" value="Genomic_DNA"/>
</dbReference>
<keyword evidence="10" id="KW-1185">Reference proteome</keyword>
<evidence type="ECO:0000256" key="5">
    <source>
        <dbReference type="PIRSR" id="PIRSR606225-1"/>
    </source>
</evidence>
<evidence type="ECO:0000259" key="8">
    <source>
        <dbReference type="SMART" id="SM00363"/>
    </source>
</evidence>
<dbReference type="OrthoDB" id="9807829at2"/>
<dbReference type="PROSITE" id="PS01129">
    <property type="entry name" value="PSI_RLU"/>
    <property type="match status" value="1"/>
</dbReference>
<evidence type="ECO:0000256" key="6">
    <source>
        <dbReference type="PROSITE-ProRule" id="PRU00182"/>
    </source>
</evidence>
<dbReference type="Gene3D" id="3.10.290.10">
    <property type="entry name" value="RNA-binding S4 domain"/>
    <property type="match status" value="1"/>
</dbReference>
<feature type="domain" description="RNA-binding S4" evidence="8">
    <location>
        <begin position="16"/>
        <end position="80"/>
    </location>
</feature>
<evidence type="ECO:0000256" key="4">
    <source>
        <dbReference type="ARBA" id="ARBA00023235"/>
    </source>
</evidence>
<dbReference type="GO" id="GO:0000455">
    <property type="term" value="P:enzyme-directed rRNA pseudouridine synthesis"/>
    <property type="evidence" value="ECO:0007669"/>
    <property type="project" value="TreeGrafter"/>
</dbReference>
<evidence type="ECO:0000256" key="7">
    <source>
        <dbReference type="RuleBase" id="RU362028"/>
    </source>
</evidence>
<dbReference type="InterPro" id="IPR006224">
    <property type="entry name" value="PsdUridine_synth_RluA-like_CS"/>
</dbReference>
<dbReference type="InterPro" id="IPR020103">
    <property type="entry name" value="PsdUridine_synth_cat_dom_sf"/>
</dbReference>
<organism evidence="9 10">
    <name type="scientific">Alkalibacillus haloalkaliphilus</name>
    <dbReference type="NCBI Taxonomy" id="94136"/>
    <lineage>
        <taxon>Bacteria</taxon>
        <taxon>Bacillati</taxon>
        <taxon>Bacillota</taxon>
        <taxon>Bacilli</taxon>
        <taxon>Bacillales</taxon>
        <taxon>Bacillaceae</taxon>
        <taxon>Alkalibacillus</taxon>
    </lineage>
</organism>
<dbReference type="PROSITE" id="PS50889">
    <property type="entry name" value="S4"/>
    <property type="match status" value="1"/>
</dbReference>
<dbReference type="InterPro" id="IPR006225">
    <property type="entry name" value="PsdUridine_synth_RluC/D"/>
</dbReference>